<protein>
    <submittedName>
        <fullName evidence="2">Resolvase</fullName>
    </submittedName>
</protein>
<evidence type="ECO:0000313" key="3">
    <source>
        <dbReference type="Proteomes" id="UP000037540"/>
    </source>
</evidence>
<evidence type="ECO:0000313" key="2">
    <source>
        <dbReference type="EMBL" id="KOA90171.1"/>
    </source>
</evidence>
<accession>A0A9Q1V0C9</accession>
<comment type="caution">
    <text evidence="2">The sequence shown here is derived from an EMBL/GenBank/DDBJ whole genome shotgun (WGS) entry which is preliminary data.</text>
</comment>
<reference evidence="2 3" key="1">
    <citation type="submission" date="2015-07" db="EMBL/GenBank/DDBJ databases">
        <title>Draft genome sequences of 17 French Clostridium botulinum group III.</title>
        <authorList>
            <person name="Woudstra C."/>
            <person name="Le Marechal C."/>
            <person name="Souillard R."/>
            <person name="Bayon-Auboyer M.-H."/>
            <person name="Dessouter D."/>
            <person name="Fach P."/>
        </authorList>
    </citation>
    <scope>NUCLEOTIDE SEQUENCE [LARGE SCALE GENOMIC DNA]</scope>
    <source>
        <strain evidence="2 3">12LNRI-CD</strain>
    </source>
</reference>
<dbReference type="EMBL" id="LGVR01000005">
    <property type="protein sequence ID" value="KOA90171.1"/>
    <property type="molecule type" value="Genomic_DNA"/>
</dbReference>
<gene>
    <name evidence="2" type="ORF">ADU74_01480</name>
</gene>
<dbReference type="InterPro" id="IPR025827">
    <property type="entry name" value="Zn_ribbon_recom_dom"/>
</dbReference>
<dbReference type="RefSeq" id="WP_013726506.1">
    <property type="nucleotide sequence ID" value="NZ_LGVO01000032.1"/>
</dbReference>
<proteinExistence type="predicted"/>
<evidence type="ECO:0000259" key="1">
    <source>
        <dbReference type="Pfam" id="PF13408"/>
    </source>
</evidence>
<dbReference type="OrthoDB" id="9804620at2"/>
<name>A0A9Q1V0C9_CLOBO</name>
<sequence length="253" mass="30486">MYNIEINCFYGNKNLNKIMWDISNVEFTLKDNIRNIDTLDRDNYMFSKNYIPHLFLEVLRCGECGGDMCYRESYNGYKCSNSQKQKGVCTSHFIKEEYLKEYIVKSLRYHVKCKVYKEEFYDWAYEKARCKDIYKMRLTIIDKKIISLKDKFKKVYLDKIVNKIDERNFENMVNHIQTKHALLSSEKNKVLKIMKSNKALDDIYKVYEKSMDDTLQFNNVKKYMIDKLVDSIVVYEDIINNTKQIDINYKFKI</sequence>
<dbReference type="Pfam" id="PF13408">
    <property type="entry name" value="Zn_ribbon_recom"/>
    <property type="match status" value="1"/>
</dbReference>
<dbReference type="AlphaFoldDB" id="A0A9Q1V0C9"/>
<dbReference type="Proteomes" id="UP000037540">
    <property type="component" value="Unassembled WGS sequence"/>
</dbReference>
<organism evidence="2 3">
    <name type="scientific">Clostridium botulinum</name>
    <dbReference type="NCBI Taxonomy" id="1491"/>
    <lineage>
        <taxon>Bacteria</taxon>
        <taxon>Bacillati</taxon>
        <taxon>Bacillota</taxon>
        <taxon>Clostridia</taxon>
        <taxon>Eubacteriales</taxon>
        <taxon>Clostridiaceae</taxon>
        <taxon>Clostridium</taxon>
    </lineage>
</organism>
<feature type="domain" description="Recombinase zinc beta ribbon" evidence="1">
    <location>
        <begin position="55"/>
        <end position="108"/>
    </location>
</feature>